<proteinExistence type="predicted"/>
<protein>
    <submittedName>
        <fullName evidence="1">Uncharacterized protein</fullName>
    </submittedName>
</protein>
<reference evidence="1" key="1">
    <citation type="submission" date="2018-02" db="EMBL/GenBank/DDBJ databases">
        <title>Rhizophora mucronata_Transcriptome.</title>
        <authorList>
            <person name="Meera S.P."/>
            <person name="Sreeshan A."/>
            <person name="Augustine A."/>
        </authorList>
    </citation>
    <scope>NUCLEOTIDE SEQUENCE</scope>
    <source>
        <tissue evidence="1">Leaf</tissue>
    </source>
</reference>
<dbReference type="EMBL" id="GGEC01086923">
    <property type="protein sequence ID" value="MBX67407.1"/>
    <property type="molecule type" value="Transcribed_RNA"/>
</dbReference>
<dbReference type="AlphaFoldDB" id="A0A2P2QKJ0"/>
<evidence type="ECO:0000313" key="1">
    <source>
        <dbReference type="EMBL" id="MBX67407.1"/>
    </source>
</evidence>
<name>A0A2P2QKJ0_RHIMU</name>
<sequence>MFPKPTARCSEVKTNLSSSISTQEIRTNGATLHACVSTAYGPIDLLSLLFKGPSGTRGRVLSRAHPRYRSWRAPGVHSYMNPNVSI</sequence>
<organism evidence="1">
    <name type="scientific">Rhizophora mucronata</name>
    <name type="common">Asiatic mangrove</name>
    <dbReference type="NCBI Taxonomy" id="61149"/>
    <lineage>
        <taxon>Eukaryota</taxon>
        <taxon>Viridiplantae</taxon>
        <taxon>Streptophyta</taxon>
        <taxon>Embryophyta</taxon>
        <taxon>Tracheophyta</taxon>
        <taxon>Spermatophyta</taxon>
        <taxon>Magnoliopsida</taxon>
        <taxon>eudicotyledons</taxon>
        <taxon>Gunneridae</taxon>
        <taxon>Pentapetalae</taxon>
        <taxon>rosids</taxon>
        <taxon>fabids</taxon>
        <taxon>Malpighiales</taxon>
        <taxon>Rhizophoraceae</taxon>
        <taxon>Rhizophora</taxon>
    </lineage>
</organism>
<accession>A0A2P2QKJ0</accession>